<dbReference type="PROSITE" id="PS51032">
    <property type="entry name" value="AP2_ERF"/>
    <property type="match status" value="1"/>
</dbReference>
<dbReference type="InterPro" id="IPR001471">
    <property type="entry name" value="AP2/ERF_dom"/>
</dbReference>
<feature type="domain" description="AP2/ERF" evidence="8">
    <location>
        <begin position="84"/>
        <end position="141"/>
    </location>
</feature>
<evidence type="ECO:0000256" key="6">
    <source>
        <dbReference type="ARBA" id="ARBA00024343"/>
    </source>
</evidence>
<dbReference type="OrthoDB" id="1930411at2759"/>
<keyword evidence="5" id="KW-0539">Nucleus</keyword>
<dbReference type="GO" id="GO:0009873">
    <property type="term" value="P:ethylene-activated signaling pathway"/>
    <property type="evidence" value="ECO:0007669"/>
    <property type="project" value="InterPro"/>
</dbReference>
<evidence type="ECO:0000256" key="7">
    <source>
        <dbReference type="SAM" id="MobiDB-lite"/>
    </source>
</evidence>
<evidence type="ECO:0000256" key="1">
    <source>
        <dbReference type="ARBA" id="ARBA00004123"/>
    </source>
</evidence>
<gene>
    <name evidence="9" type="ORF">ISN44_As07g020950</name>
</gene>
<dbReference type="InterPro" id="IPR044808">
    <property type="entry name" value="ERF_plant"/>
</dbReference>
<comment type="subcellular location">
    <subcellularLocation>
        <location evidence="1">Nucleus</location>
    </subcellularLocation>
</comment>
<dbReference type="FunFam" id="3.30.730.10:FF:000001">
    <property type="entry name" value="Ethylene-responsive transcription factor 2"/>
    <property type="match status" value="1"/>
</dbReference>
<dbReference type="Proteomes" id="UP000694251">
    <property type="component" value="Chromosome 7"/>
</dbReference>
<evidence type="ECO:0000256" key="2">
    <source>
        <dbReference type="ARBA" id="ARBA00023015"/>
    </source>
</evidence>
<evidence type="ECO:0000259" key="8">
    <source>
        <dbReference type="PROSITE" id="PS51032"/>
    </source>
</evidence>
<comment type="caution">
    <text evidence="9">The sequence shown here is derived from an EMBL/GenBank/DDBJ whole genome shotgun (WGS) entry which is preliminary data.</text>
</comment>
<evidence type="ECO:0000256" key="3">
    <source>
        <dbReference type="ARBA" id="ARBA00023125"/>
    </source>
</evidence>
<dbReference type="PANTHER" id="PTHR31190:SF264">
    <property type="entry name" value="ETHYLENE-RESPONSIVE TRANSCRIPTION FACTOR ERF073"/>
    <property type="match status" value="1"/>
</dbReference>
<keyword evidence="4" id="KW-0804">Transcription</keyword>
<comment type="similarity">
    <text evidence="6">Belongs to the AP2/ERF transcription factor family. ERF subfamily.</text>
</comment>
<keyword evidence="10" id="KW-1185">Reference proteome</keyword>
<dbReference type="SMART" id="SM00380">
    <property type="entry name" value="AP2"/>
    <property type="match status" value="1"/>
</dbReference>
<name>A0A8T2BW04_ARASU</name>
<dbReference type="PANTHER" id="PTHR31190">
    <property type="entry name" value="DNA-BINDING DOMAIN"/>
    <property type="match status" value="1"/>
</dbReference>
<accession>A0A8T2BW04</accession>
<proteinExistence type="inferred from homology"/>
<keyword evidence="3 9" id="KW-0238">DNA-binding</keyword>
<feature type="region of interest" description="Disordered" evidence="7">
    <location>
        <begin position="66"/>
        <end position="85"/>
    </location>
</feature>
<reference evidence="9 10" key="1">
    <citation type="submission" date="2020-12" db="EMBL/GenBank/DDBJ databases">
        <title>Concerted genomic and epigenomic changes stabilize Arabidopsis allopolyploids.</title>
        <authorList>
            <person name="Chen Z."/>
        </authorList>
    </citation>
    <scope>NUCLEOTIDE SEQUENCE [LARGE SCALE GENOMIC DNA]</scope>
    <source>
        <strain evidence="9">As9502</strain>
        <tissue evidence="9">Leaf</tissue>
    </source>
</reference>
<organism evidence="9 10">
    <name type="scientific">Arabidopsis suecica</name>
    <name type="common">Swedish thale-cress</name>
    <name type="synonym">Cardaminopsis suecica</name>
    <dbReference type="NCBI Taxonomy" id="45249"/>
    <lineage>
        <taxon>Eukaryota</taxon>
        <taxon>Viridiplantae</taxon>
        <taxon>Streptophyta</taxon>
        <taxon>Embryophyta</taxon>
        <taxon>Tracheophyta</taxon>
        <taxon>Spermatophyta</taxon>
        <taxon>Magnoliopsida</taxon>
        <taxon>eudicotyledons</taxon>
        <taxon>Gunneridae</taxon>
        <taxon>Pentapetalae</taxon>
        <taxon>rosids</taxon>
        <taxon>malvids</taxon>
        <taxon>Brassicales</taxon>
        <taxon>Brassicaceae</taxon>
        <taxon>Camelineae</taxon>
        <taxon>Arabidopsis</taxon>
    </lineage>
</organism>
<evidence type="ECO:0000313" key="9">
    <source>
        <dbReference type="EMBL" id="KAG7589863.1"/>
    </source>
</evidence>
<dbReference type="GO" id="GO:0003700">
    <property type="term" value="F:DNA-binding transcription factor activity"/>
    <property type="evidence" value="ECO:0007669"/>
    <property type="project" value="InterPro"/>
</dbReference>
<dbReference type="EMBL" id="JAEFBJ010000007">
    <property type="protein sequence ID" value="KAG7589863.1"/>
    <property type="molecule type" value="Genomic_DNA"/>
</dbReference>
<dbReference type="GO" id="GO:0005634">
    <property type="term" value="C:nucleus"/>
    <property type="evidence" value="ECO:0007669"/>
    <property type="project" value="UniProtKB-SubCell"/>
</dbReference>
<dbReference type="Pfam" id="PF00847">
    <property type="entry name" value="AP2"/>
    <property type="match status" value="1"/>
</dbReference>
<dbReference type="AlphaFoldDB" id="A0A8T2BW04"/>
<dbReference type="GO" id="GO:0003677">
    <property type="term" value="F:DNA binding"/>
    <property type="evidence" value="ECO:0007669"/>
    <property type="project" value="UniProtKB-KW"/>
</dbReference>
<evidence type="ECO:0000256" key="4">
    <source>
        <dbReference type="ARBA" id="ARBA00023163"/>
    </source>
</evidence>
<evidence type="ECO:0000313" key="10">
    <source>
        <dbReference type="Proteomes" id="UP000694251"/>
    </source>
</evidence>
<protein>
    <submittedName>
        <fullName evidence="9">DNA-binding domain superfamily</fullName>
    </submittedName>
</protein>
<evidence type="ECO:0000256" key="5">
    <source>
        <dbReference type="ARBA" id="ARBA00023242"/>
    </source>
</evidence>
<keyword evidence="2" id="KW-0805">Transcription regulation</keyword>
<dbReference type="CDD" id="cd00018">
    <property type="entry name" value="AP2"/>
    <property type="match status" value="1"/>
</dbReference>
<sequence length="305" mass="34037">MCGGAVISDYIDDSEKIGRSKKSSWRNNGVFDLTIDDFEGNFDEFASENDEIGGFSMEKPFFFSSTRKPASGSASDGKKRKTSRYRGIRRRPWGRWAAEIRDPIKGVRVWLGTFNTAEEAARAYDLEAKKIRGAKAKLNFPNESSRKRKAEAPKTVQQIEEKHEADLGLAVASSVPSSSCLDLLWEENNPDTLLIDTQWLEDVIMGDAKKKHERSDSEEANVNAALLSEELLAFENQTDNAALLSEELLAFENQTDNAALLSEELLAFENQTECFSQMPFMEGNCDSLTSLNSLFEGGNDMGLWS</sequence>